<keyword evidence="4" id="KW-1185">Reference proteome</keyword>
<gene>
    <name evidence="3" type="primary">IAH1_2</name>
    <name evidence="3" type="ORF">IWW36_000645</name>
</gene>
<feature type="domain" description="SGNH hydrolase-type esterase" evidence="2">
    <location>
        <begin position="58"/>
        <end position="329"/>
    </location>
</feature>
<dbReference type="AlphaFoldDB" id="A0A9W8M171"/>
<evidence type="ECO:0000256" key="1">
    <source>
        <dbReference type="SAM" id="Phobius"/>
    </source>
</evidence>
<protein>
    <submittedName>
        <fullName evidence="3">Isoamyl acetate-hydrolyzing esterase</fullName>
    </submittedName>
</protein>
<dbReference type="PANTHER" id="PTHR14209:SF19">
    <property type="entry name" value="ISOAMYL ACETATE-HYDROLYZING ESTERASE 1 HOMOLOG"/>
    <property type="match status" value="1"/>
</dbReference>
<dbReference type="Gene3D" id="3.40.50.1110">
    <property type="entry name" value="SGNH hydrolase"/>
    <property type="match status" value="1"/>
</dbReference>
<keyword evidence="1" id="KW-0812">Transmembrane</keyword>
<evidence type="ECO:0000259" key="2">
    <source>
        <dbReference type="Pfam" id="PF13472"/>
    </source>
</evidence>
<dbReference type="PANTHER" id="PTHR14209">
    <property type="entry name" value="ISOAMYL ACETATE-HYDROLYZING ESTERASE 1"/>
    <property type="match status" value="1"/>
</dbReference>
<keyword evidence="1" id="KW-1133">Transmembrane helix</keyword>
<dbReference type="Pfam" id="PF13472">
    <property type="entry name" value="Lipase_GDSL_2"/>
    <property type="match status" value="1"/>
</dbReference>
<dbReference type="InterPro" id="IPR036514">
    <property type="entry name" value="SGNH_hydro_sf"/>
</dbReference>
<reference evidence="3" key="1">
    <citation type="submission" date="2022-07" db="EMBL/GenBank/DDBJ databases">
        <title>Phylogenomic reconstructions and comparative analyses of Kickxellomycotina fungi.</title>
        <authorList>
            <person name="Reynolds N.K."/>
            <person name="Stajich J.E."/>
            <person name="Barry K."/>
            <person name="Grigoriev I.V."/>
            <person name="Crous P."/>
            <person name="Smith M.E."/>
        </authorList>
    </citation>
    <scope>NUCLEOTIDE SEQUENCE</scope>
    <source>
        <strain evidence="3">NRRL 1566</strain>
    </source>
</reference>
<evidence type="ECO:0000313" key="4">
    <source>
        <dbReference type="Proteomes" id="UP001139887"/>
    </source>
</evidence>
<proteinExistence type="predicted"/>
<evidence type="ECO:0000313" key="3">
    <source>
        <dbReference type="EMBL" id="KAJ2852066.1"/>
    </source>
</evidence>
<dbReference type="InterPro" id="IPR045136">
    <property type="entry name" value="Iah1-like"/>
</dbReference>
<dbReference type="EMBL" id="JANBUW010000006">
    <property type="protein sequence ID" value="KAJ2852066.1"/>
    <property type="molecule type" value="Genomic_DNA"/>
</dbReference>
<sequence>MAFPRPTTRTLVFVSVVLLFIFNYISIKYWFSDDFSSEATPAYDGVVYEYPTYDVLIAFGDSITQLGDDPDNSGYLAHLTRYFERQMDVLNRGFSGFNTSKARGVVHRVFPKTRPKMSNASLQQSWLKWFSKANSANAATTVSSERPHWPPRDKNYPGTSRELQLCIIFFGANDAQHKRYSGHNPIDKYEEDLRYFVSLLWNPESEYYSPSTRILFITPPATGDRMIQAKRRKGYMPIVQNSETKAYAEVVKKVAADVNTPCVDLYSAIESRVHSQKKRDEKVRLFDIPNPSNTDSASATTATTRVAEYDGYDEFLVDGLHLNPAGNRLLFNLITAKINQTWPELKPSKPIWAKPPI</sequence>
<dbReference type="InterPro" id="IPR013830">
    <property type="entry name" value="SGNH_hydro"/>
</dbReference>
<dbReference type="SUPFAM" id="SSF52266">
    <property type="entry name" value="SGNH hydrolase"/>
    <property type="match status" value="1"/>
</dbReference>
<feature type="transmembrane region" description="Helical" evidence="1">
    <location>
        <begin position="12"/>
        <end position="31"/>
    </location>
</feature>
<keyword evidence="1" id="KW-0472">Membrane</keyword>
<dbReference type="Proteomes" id="UP001139887">
    <property type="component" value="Unassembled WGS sequence"/>
</dbReference>
<accession>A0A9W8M171</accession>
<organism evidence="3 4">
    <name type="scientific">Coemansia brasiliensis</name>
    <dbReference type="NCBI Taxonomy" id="2650707"/>
    <lineage>
        <taxon>Eukaryota</taxon>
        <taxon>Fungi</taxon>
        <taxon>Fungi incertae sedis</taxon>
        <taxon>Zoopagomycota</taxon>
        <taxon>Kickxellomycotina</taxon>
        <taxon>Kickxellomycetes</taxon>
        <taxon>Kickxellales</taxon>
        <taxon>Kickxellaceae</taxon>
        <taxon>Coemansia</taxon>
    </lineage>
</organism>
<name>A0A9W8M171_9FUNG</name>
<comment type="caution">
    <text evidence="3">The sequence shown here is derived from an EMBL/GenBank/DDBJ whole genome shotgun (WGS) entry which is preliminary data.</text>
</comment>
<dbReference type="OrthoDB" id="671439at2759"/>